<comment type="caution">
    <text evidence="4">The sequence shown here is derived from an EMBL/GenBank/DDBJ whole genome shotgun (WGS) entry which is preliminary data.</text>
</comment>
<evidence type="ECO:0000313" key="4">
    <source>
        <dbReference type="EMBL" id="VEL35984.1"/>
    </source>
</evidence>
<organism evidence="4 5">
    <name type="scientific">Protopolystoma xenopodis</name>
    <dbReference type="NCBI Taxonomy" id="117903"/>
    <lineage>
        <taxon>Eukaryota</taxon>
        <taxon>Metazoa</taxon>
        <taxon>Spiralia</taxon>
        <taxon>Lophotrochozoa</taxon>
        <taxon>Platyhelminthes</taxon>
        <taxon>Monogenea</taxon>
        <taxon>Polyopisthocotylea</taxon>
        <taxon>Polystomatidea</taxon>
        <taxon>Polystomatidae</taxon>
        <taxon>Protopolystoma</taxon>
    </lineage>
</organism>
<dbReference type="GO" id="GO:0005524">
    <property type="term" value="F:ATP binding"/>
    <property type="evidence" value="ECO:0007669"/>
    <property type="project" value="UniProtKB-KW"/>
</dbReference>
<dbReference type="AlphaFoldDB" id="A0A448XG37"/>
<dbReference type="InterPro" id="IPR001245">
    <property type="entry name" value="Ser-Thr/Tyr_kinase_cat_dom"/>
</dbReference>
<dbReference type="PANTHER" id="PTHR24418">
    <property type="entry name" value="TYROSINE-PROTEIN KINASE"/>
    <property type="match status" value="1"/>
</dbReference>
<keyword evidence="1" id="KW-0547">Nucleotide-binding</keyword>
<dbReference type="Proteomes" id="UP000784294">
    <property type="component" value="Unassembled WGS sequence"/>
</dbReference>
<evidence type="ECO:0000313" key="5">
    <source>
        <dbReference type="Proteomes" id="UP000784294"/>
    </source>
</evidence>
<dbReference type="InterPro" id="IPR000719">
    <property type="entry name" value="Prot_kinase_dom"/>
</dbReference>
<dbReference type="GO" id="GO:0004713">
    <property type="term" value="F:protein tyrosine kinase activity"/>
    <property type="evidence" value="ECO:0007669"/>
    <property type="project" value="InterPro"/>
</dbReference>
<name>A0A448XG37_9PLAT</name>
<evidence type="ECO:0000256" key="2">
    <source>
        <dbReference type="ARBA" id="ARBA00022840"/>
    </source>
</evidence>
<evidence type="ECO:0000256" key="1">
    <source>
        <dbReference type="ARBA" id="ARBA00022741"/>
    </source>
</evidence>
<evidence type="ECO:0000259" key="3">
    <source>
        <dbReference type="PROSITE" id="PS50011"/>
    </source>
</evidence>
<dbReference type="Pfam" id="PF07714">
    <property type="entry name" value="PK_Tyr_Ser-Thr"/>
    <property type="match status" value="1"/>
</dbReference>
<dbReference type="Gene3D" id="1.10.510.10">
    <property type="entry name" value="Transferase(Phosphotransferase) domain 1"/>
    <property type="match status" value="1"/>
</dbReference>
<sequence>MRFCIYRPAYLSFFFTPRQDCCNVEDFLQEAQTMKRLHHPHLIQLYAVCTQSAPFYLVTELMSKGALLMHLQSSEGRRLSLHSLVVMAAQIASGMAYLESRRHIHRDLAARNVLVGEANIVKIADFGLARMIQVGQARDLCCCTFFCVW</sequence>
<dbReference type="OrthoDB" id="339325at2759"/>
<feature type="domain" description="Protein kinase" evidence="3">
    <location>
        <begin position="1"/>
        <end position="149"/>
    </location>
</feature>
<dbReference type="EMBL" id="CAAALY010251149">
    <property type="protein sequence ID" value="VEL35984.1"/>
    <property type="molecule type" value="Genomic_DNA"/>
</dbReference>
<proteinExistence type="predicted"/>
<dbReference type="SUPFAM" id="SSF56112">
    <property type="entry name" value="Protein kinase-like (PK-like)"/>
    <property type="match status" value="1"/>
</dbReference>
<dbReference type="PROSITE" id="PS50011">
    <property type="entry name" value="PROTEIN_KINASE_DOM"/>
    <property type="match status" value="1"/>
</dbReference>
<keyword evidence="2" id="KW-0067">ATP-binding</keyword>
<dbReference type="InterPro" id="IPR011009">
    <property type="entry name" value="Kinase-like_dom_sf"/>
</dbReference>
<dbReference type="InterPro" id="IPR050198">
    <property type="entry name" value="Non-receptor_tyrosine_kinases"/>
</dbReference>
<dbReference type="InterPro" id="IPR020635">
    <property type="entry name" value="Tyr_kinase_cat_dom"/>
</dbReference>
<dbReference type="SMART" id="SM00219">
    <property type="entry name" value="TyrKc"/>
    <property type="match status" value="1"/>
</dbReference>
<keyword evidence="5" id="KW-1185">Reference proteome</keyword>
<protein>
    <recommendedName>
        <fullName evidence="3">Protein kinase domain-containing protein</fullName>
    </recommendedName>
</protein>
<dbReference type="PRINTS" id="PR00109">
    <property type="entry name" value="TYRKINASE"/>
</dbReference>
<gene>
    <name evidence="4" type="ORF">PXEA_LOCUS29424</name>
</gene>
<reference evidence="4" key="1">
    <citation type="submission" date="2018-11" db="EMBL/GenBank/DDBJ databases">
        <authorList>
            <consortium name="Pathogen Informatics"/>
        </authorList>
    </citation>
    <scope>NUCLEOTIDE SEQUENCE</scope>
</reference>
<accession>A0A448XG37</accession>